<evidence type="ECO:0000313" key="6">
    <source>
        <dbReference type="Proteomes" id="UP001610432"/>
    </source>
</evidence>
<proteinExistence type="predicted"/>
<dbReference type="Gene3D" id="3.50.50.60">
    <property type="entry name" value="FAD/NAD(P)-binding domain"/>
    <property type="match status" value="1"/>
</dbReference>
<keyword evidence="1" id="KW-0285">Flavoprotein</keyword>
<dbReference type="InterPro" id="IPR002938">
    <property type="entry name" value="FAD-bd"/>
</dbReference>
<organism evidence="5 6">
    <name type="scientific">Aspergillus lucknowensis</name>
    <dbReference type="NCBI Taxonomy" id="176173"/>
    <lineage>
        <taxon>Eukaryota</taxon>
        <taxon>Fungi</taxon>
        <taxon>Dikarya</taxon>
        <taxon>Ascomycota</taxon>
        <taxon>Pezizomycotina</taxon>
        <taxon>Eurotiomycetes</taxon>
        <taxon>Eurotiomycetidae</taxon>
        <taxon>Eurotiales</taxon>
        <taxon>Aspergillaceae</taxon>
        <taxon>Aspergillus</taxon>
        <taxon>Aspergillus subgen. Nidulantes</taxon>
    </lineage>
</organism>
<dbReference type="Proteomes" id="UP001610432">
    <property type="component" value="Unassembled WGS sequence"/>
</dbReference>
<keyword evidence="6" id="KW-1185">Reference proteome</keyword>
<gene>
    <name evidence="5" type="ORF">BJX67DRAFT_383696</name>
</gene>
<dbReference type="Pfam" id="PF21274">
    <property type="entry name" value="Rng_hyd_C"/>
    <property type="match status" value="1"/>
</dbReference>
<dbReference type="RefSeq" id="XP_070883415.1">
    <property type="nucleotide sequence ID" value="XM_071033504.1"/>
</dbReference>
<dbReference type="GeneID" id="98148576"/>
<evidence type="ECO:0000256" key="1">
    <source>
        <dbReference type="ARBA" id="ARBA00022630"/>
    </source>
</evidence>
<dbReference type="PANTHER" id="PTHR43004">
    <property type="entry name" value="TRK SYSTEM POTASSIUM UPTAKE PROTEIN"/>
    <property type="match status" value="1"/>
</dbReference>
<dbReference type="PANTHER" id="PTHR43004:SF21">
    <property type="entry name" value="FAD-BINDING DOMAIN-CONTAINING PROTEIN-RELATED"/>
    <property type="match status" value="1"/>
</dbReference>
<name>A0ABR4LIV8_9EURO</name>
<evidence type="ECO:0000313" key="5">
    <source>
        <dbReference type="EMBL" id="KAL2864436.1"/>
    </source>
</evidence>
<dbReference type="Pfam" id="PF01494">
    <property type="entry name" value="FAD_binding_3"/>
    <property type="match status" value="1"/>
</dbReference>
<keyword evidence="3" id="KW-0560">Oxidoreductase</keyword>
<evidence type="ECO:0000256" key="3">
    <source>
        <dbReference type="ARBA" id="ARBA00023002"/>
    </source>
</evidence>
<evidence type="ECO:0000256" key="2">
    <source>
        <dbReference type="ARBA" id="ARBA00022827"/>
    </source>
</evidence>
<dbReference type="Gene3D" id="3.40.30.120">
    <property type="match status" value="1"/>
</dbReference>
<evidence type="ECO:0000259" key="4">
    <source>
        <dbReference type="Pfam" id="PF01494"/>
    </source>
</evidence>
<dbReference type="PRINTS" id="PR00420">
    <property type="entry name" value="RNGMNOXGNASE"/>
</dbReference>
<dbReference type="SUPFAM" id="SSF51905">
    <property type="entry name" value="FAD/NAD(P)-binding domain"/>
    <property type="match status" value="1"/>
</dbReference>
<sequence>MPERPQILIVGAGPIGLTLSYQLSRLGIPCTLFEKSHTSTQWPKMDYTNARSMEIFRLLGLADAYRAQEGAVRESVKFESIFVTGFRGGGDGGRREREWMFGKWSVGSVREQRACSVRVNDGSFPLEPGQRCSQVVFERWMRGVVAGRRGVEFRVGWEYVSHVEDGDGDGVRAVFVDDRGQRHEVVGEYLVGCDGGRSRVRDVAGIQMVGGMVSPMRFYLVHFRSAQLARDSPFGEFWHAFPVGGGFIINQDGKDTFTAHYPLPPATEPDISPSIDPYEAVYRVLGGYSGVAHRITIDEILVHSRWQPSFAIAERYATQNGRVLLAGDAAHHIPPHGGYGMNSGIVDAFDLGWRLAALVKGYGGRPLLIEAYTLERRRGMLRALLRSHRHLTEHLGLADIYARHWDVLAADSAEGVGVRALIERYLTLSGPDTTDFGLELDLRYDFSPGVVPDMSAVLPVDVKRYVPSTRPGSRAPHVFLKGGRVSVYDLFGKEWTLVQFVRQGETEGEARARVHVLLDAARRFSFPLKHVLLRGEDHVRGIWERDLVLVRPDTHVAWRADEAPGRKEAEEILLVVSGKMECPGYEEPSNHELEEQFIKTAAALGGPKRATGARL</sequence>
<dbReference type="Gene3D" id="3.30.9.10">
    <property type="entry name" value="D-Amino Acid Oxidase, subunit A, domain 2"/>
    <property type="match status" value="1"/>
</dbReference>
<dbReference type="EMBL" id="JBFXLQ010000040">
    <property type="protein sequence ID" value="KAL2864436.1"/>
    <property type="molecule type" value="Genomic_DNA"/>
</dbReference>
<dbReference type="InterPro" id="IPR050641">
    <property type="entry name" value="RIFMO-like"/>
</dbReference>
<accession>A0ABR4LIV8</accession>
<protein>
    <submittedName>
        <fullName evidence="5">FAD binding domain-containing protein</fullName>
    </submittedName>
</protein>
<feature type="domain" description="FAD-binding" evidence="4">
    <location>
        <begin position="6"/>
        <end position="378"/>
    </location>
</feature>
<keyword evidence="2" id="KW-0274">FAD</keyword>
<dbReference type="InterPro" id="IPR036188">
    <property type="entry name" value="FAD/NAD-bd_sf"/>
</dbReference>
<reference evidence="5 6" key="1">
    <citation type="submission" date="2024-07" db="EMBL/GenBank/DDBJ databases">
        <title>Section-level genome sequencing and comparative genomics of Aspergillus sections Usti and Cavernicolus.</title>
        <authorList>
            <consortium name="Lawrence Berkeley National Laboratory"/>
            <person name="Nybo J.L."/>
            <person name="Vesth T.C."/>
            <person name="Theobald S."/>
            <person name="Frisvad J.C."/>
            <person name="Larsen T.O."/>
            <person name="Kjaerboelling I."/>
            <person name="Rothschild-Mancinelli K."/>
            <person name="Lyhne E.K."/>
            <person name="Kogle M.E."/>
            <person name="Barry K."/>
            <person name="Clum A."/>
            <person name="Na H."/>
            <person name="Ledsgaard L."/>
            <person name="Lin J."/>
            <person name="Lipzen A."/>
            <person name="Kuo A."/>
            <person name="Riley R."/>
            <person name="Mondo S."/>
            <person name="Labutti K."/>
            <person name="Haridas S."/>
            <person name="Pangalinan J."/>
            <person name="Salamov A.A."/>
            <person name="Simmons B.A."/>
            <person name="Magnuson J.K."/>
            <person name="Chen J."/>
            <person name="Drula E."/>
            <person name="Henrissat B."/>
            <person name="Wiebenga A."/>
            <person name="Lubbers R.J."/>
            <person name="Gomes A.C."/>
            <person name="Macurrencykelacurrency M.R."/>
            <person name="Stajich J."/>
            <person name="Grigoriev I.V."/>
            <person name="Mortensen U.H."/>
            <person name="De Vries R.P."/>
            <person name="Baker S.E."/>
            <person name="Andersen M.R."/>
        </authorList>
    </citation>
    <scope>NUCLEOTIDE SEQUENCE [LARGE SCALE GENOMIC DNA]</scope>
    <source>
        <strain evidence="5 6">CBS 449.75</strain>
    </source>
</reference>
<comment type="caution">
    <text evidence="5">The sequence shown here is derived from an EMBL/GenBank/DDBJ whole genome shotgun (WGS) entry which is preliminary data.</text>
</comment>